<name>A0A1H6ITC4_RUMFL</name>
<dbReference type="EMBL" id="FNWV01000003">
    <property type="protein sequence ID" value="SEH52547.1"/>
    <property type="molecule type" value="Genomic_DNA"/>
</dbReference>
<evidence type="ECO:0000313" key="1">
    <source>
        <dbReference type="EMBL" id="SEH52547.1"/>
    </source>
</evidence>
<protein>
    <submittedName>
        <fullName evidence="1">Uncharacterized protein</fullName>
    </submittedName>
</protein>
<dbReference type="AlphaFoldDB" id="A0A1H6ITC4"/>
<accession>A0A1H6ITC4</accession>
<gene>
    <name evidence="1" type="ORF">SAMN02910265_01253</name>
</gene>
<dbReference type="RefSeq" id="WP_207645917.1">
    <property type="nucleotide sequence ID" value="NZ_FNWV01000003.1"/>
</dbReference>
<dbReference type="Proteomes" id="UP000183190">
    <property type="component" value="Unassembled WGS sequence"/>
</dbReference>
<organism evidence="1 2">
    <name type="scientific">Ruminococcus flavefaciens</name>
    <dbReference type="NCBI Taxonomy" id="1265"/>
    <lineage>
        <taxon>Bacteria</taxon>
        <taxon>Bacillati</taxon>
        <taxon>Bacillota</taxon>
        <taxon>Clostridia</taxon>
        <taxon>Eubacteriales</taxon>
        <taxon>Oscillospiraceae</taxon>
        <taxon>Ruminococcus</taxon>
    </lineage>
</organism>
<reference evidence="1 2" key="1">
    <citation type="submission" date="2016-10" db="EMBL/GenBank/DDBJ databases">
        <authorList>
            <person name="de Groot N.N."/>
        </authorList>
    </citation>
    <scope>NUCLEOTIDE SEQUENCE [LARGE SCALE GENOMIC DNA]</scope>
    <source>
        <strain evidence="1 2">YAD2003</strain>
    </source>
</reference>
<evidence type="ECO:0000313" key="2">
    <source>
        <dbReference type="Proteomes" id="UP000183190"/>
    </source>
</evidence>
<sequence length="170" mass="19760">MAEELGLSKAKAQKMIDVVEFMIKHDDNDKRHWSHYWEYLGNRNVKKYRDTTPDLDNTIATAVKGGAIKDAKDMRKLSDIARIGDKQAKKIMQNISNGTVSIYTGHAQMLESGKLDDVVKKLKKFRDFIIDDTFEKQLKSSKDTYNQSKFEIDKILKRLNKIREKMDDDE</sequence>
<proteinExistence type="predicted"/>